<dbReference type="InterPro" id="IPR011006">
    <property type="entry name" value="CheY-like_superfamily"/>
</dbReference>
<dbReference type="InterPro" id="IPR013196">
    <property type="entry name" value="HTH_11"/>
</dbReference>
<evidence type="ECO:0000259" key="11">
    <source>
        <dbReference type="PROSITE" id="PS50110"/>
    </source>
</evidence>
<gene>
    <name evidence="12" type="ORF">SAMN05660324_4227</name>
</gene>
<feature type="domain" description="Response regulatory" evidence="11">
    <location>
        <begin position="5"/>
        <end position="122"/>
    </location>
</feature>
<organism evidence="12 13">
    <name type="scientific">Klenkia brasiliensis</name>
    <dbReference type="NCBI Taxonomy" id="333142"/>
    <lineage>
        <taxon>Bacteria</taxon>
        <taxon>Bacillati</taxon>
        <taxon>Actinomycetota</taxon>
        <taxon>Actinomycetes</taxon>
        <taxon>Geodermatophilales</taxon>
        <taxon>Geodermatophilaceae</taxon>
        <taxon>Klenkia</taxon>
    </lineage>
</organism>
<name>A0A1G7ZCB3_9ACTN</name>
<evidence type="ECO:0000256" key="10">
    <source>
        <dbReference type="PROSITE-ProRule" id="PRU00169"/>
    </source>
</evidence>
<dbReference type="InterPro" id="IPR001789">
    <property type="entry name" value="Sig_transdc_resp-reg_receiver"/>
</dbReference>
<evidence type="ECO:0000256" key="5">
    <source>
        <dbReference type="ARBA" id="ARBA00023015"/>
    </source>
</evidence>
<dbReference type="GO" id="GO:0003677">
    <property type="term" value="F:DNA binding"/>
    <property type="evidence" value="ECO:0007669"/>
    <property type="project" value="UniProtKB-KW"/>
</dbReference>
<keyword evidence="13" id="KW-1185">Reference proteome</keyword>
<keyword evidence="7 9" id="KW-0010">Activator</keyword>
<feature type="modified residue" description="4-aspartylphosphate" evidence="10">
    <location>
        <position position="62"/>
    </location>
</feature>
<evidence type="ECO:0000256" key="7">
    <source>
        <dbReference type="ARBA" id="ARBA00023159"/>
    </source>
</evidence>
<reference evidence="13" key="1">
    <citation type="submission" date="2016-10" db="EMBL/GenBank/DDBJ databases">
        <authorList>
            <person name="Varghese N."/>
            <person name="Submissions S."/>
        </authorList>
    </citation>
    <scope>NUCLEOTIDE SEQUENCE [LARGE SCALE GENOMIC DNA]</scope>
    <source>
        <strain evidence="13">DSM 44526</strain>
    </source>
</reference>
<dbReference type="InterPro" id="IPR051271">
    <property type="entry name" value="2C-system_Tx_regulators"/>
</dbReference>
<dbReference type="EMBL" id="FNCF01000008">
    <property type="protein sequence ID" value="SDH06338.1"/>
    <property type="molecule type" value="Genomic_DNA"/>
</dbReference>
<evidence type="ECO:0000313" key="12">
    <source>
        <dbReference type="EMBL" id="SDH06338.1"/>
    </source>
</evidence>
<keyword evidence="3 10" id="KW-0597">Phosphoprotein</keyword>
<dbReference type="InterPro" id="IPR036390">
    <property type="entry name" value="WH_DNA-bd_sf"/>
</dbReference>
<evidence type="ECO:0000256" key="6">
    <source>
        <dbReference type="ARBA" id="ARBA00023125"/>
    </source>
</evidence>
<dbReference type="InterPro" id="IPR036388">
    <property type="entry name" value="WH-like_DNA-bd_sf"/>
</dbReference>
<dbReference type="SUPFAM" id="SSF46785">
    <property type="entry name" value="Winged helix' DNA-binding domain"/>
    <property type="match status" value="1"/>
</dbReference>
<dbReference type="OrthoDB" id="7187989at2"/>
<dbReference type="InterPro" id="IPR024187">
    <property type="entry name" value="Sig_transdc_resp-reg_cit/mal"/>
</dbReference>
<dbReference type="AlphaFoldDB" id="A0A1G7ZCB3"/>
<dbReference type="Gene3D" id="3.40.50.2300">
    <property type="match status" value="1"/>
</dbReference>
<protein>
    <recommendedName>
        <fullName evidence="9">Transcriptional regulatory protein</fullName>
    </recommendedName>
</protein>
<accession>A0A1G7ZCB3</accession>
<dbReference type="RefSeq" id="WP_091068584.1">
    <property type="nucleotide sequence ID" value="NZ_FNCF01000008.1"/>
</dbReference>
<evidence type="ECO:0000256" key="8">
    <source>
        <dbReference type="ARBA" id="ARBA00023163"/>
    </source>
</evidence>
<evidence type="ECO:0000256" key="1">
    <source>
        <dbReference type="ARBA" id="ARBA00004496"/>
    </source>
</evidence>
<dbReference type="SMART" id="SM00448">
    <property type="entry name" value="REC"/>
    <property type="match status" value="1"/>
</dbReference>
<proteinExistence type="predicted"/>
<dbReference type="PANTHER" id="PTHR45526:SF1">
    <property type="entry name" value="TRANSCRIPTIONAL REGULATORY PROTEIN DCUR-RELATED"/>
    <property type="match status" value="1"/>
</dbReference>
<dbReference type="GO" id="GO:0003700">
    <property type="term" value="F:DNA-binding transcription factor activity"/>
    <property type="evidence" value="ECO:0007669"/>
    <property type="project" value="InterPro"/>
</dbReference>
<dbReference type="Gene3D" id="1.10.10.10">
    <property type="entry name" value="Winged helix-like DNA-binding domain superfamily/Winged helix DNA-binding domain"/>
    <property type="match status" value="1"/>
</dbReference>
<keyword evidence="8 9" id="KW-0804">Transcription</keyword>
<evidence type="ECO:0000256" key="2">
    <source>
        <dbReference type="ARBA" id="ARBA00022490"/>
    </source>
</evidence>
<dbReference type="CDD" id="cd00090">
    <property type="entry name" value="HTH_ARSR"/>
    <property type="match status" value="1"/>
</dbReference>
<dbReference type="GO" id="GO:0000156">
    <property type="term" value="F:phosphorelay response regulator activity"/>
    <property type="evidence" value="ECO:0007669"/>
    <property type="project" value="TreeGrafter"/>
</dbReference>
<dbReference type="PROSITE" id="PS50110">
    <property type="entry name" value="RESPONSE_REGULATORY"/>
    <property type="match status" value="1"/>
</dbReference>
<keyword evidence="5 9" id="KW-0805">Transcription regulation</keyword>
<comment type="subcellular location">
    <subcellularLocation>
        <location evidence="1 9">Cytoplasm</location>
    </subcellularLocation>
</comment>
<dbReference type="SUPFAM" id="SSF52172">
    <property type="entry name" value="CheY-like"/>
    <property type="match status" value="1"/>
</dbReference>
<dbReference type="InterPro" id="IPR011991">
    <property type="entry name" value="ArsR-like_HTH"/>
</dbReference>
<dbReference type="Pfam" id="PF00072">
    <property type="entry name" value="Response_reg"/>
    <property type="match status" value="1"/>
</dbReference>
<keyword evidence="6 9" id="KW-0238">DNA-binding</keyword>
<dbReference type="Proteomes" id="UP000198863">
    <property type="component" value="Unassembled WGS sequence"/>
</dbReference>
<keyword evidence="4 9" id="KW-0902">Two-component regulatory system</keyword>
<evidence type="ECO:0000256" key="3">
    <source>
        <dbReference type="ARBA" id="ARBA00022553"/>
    </source>
</evidence>
<dbReference type="PANTHER" id="PTHR45526">
    <property type="entry name" value="TRANSCRIPTIONAL REGULATORY PROTEIN DPIA"/>
    <property type="match status" value="1"/>
</dbReference>
<dbReference type="Pfam" id="PF08279">
    <property type="entry name" value="HTH_11"/>
    <property type="match status" value="1"/>
</dbReference>
<evidence type="ECO:0000256" key="4">
    <source>
        <dbReference type="ARBA" id="ARBA00023012"/>
    </source>
</evidence>
<keyword evidence="2 9" id="KW-0963">Cytoplasm</keyword>
<sequence>MTDFAVLVVDDDFRVAELHARAVAAVPGFTVAARAGTRAAARTAVAARRSSGAPPFDLALVDVYLPDGSGIGLLPELDCDAFVLSAATELPTFRAALRAGALGYLVKPFPERVLQARLRAYARFRRVLDDALEVDQELADAALHALRGEGGPAARTASSATRDLLLQALREAGEPRSAAELAAATGVSRATAQRHLAALDADGRLDLQLRYGTTGRPEQRYAPKG</sequence>
<evidence type="ECO:0000256" key="9">
    <source>
        <dbReference type="PIRNR" id="PIRNR006171"/>
    </source>
</evidence>
<evidence type="ECO:0000313" key="13">
    <source>
        <dbReference type="Proteomes" id="UP000198863"/>
    </source>
</evidence>
<dbReference type="GO" id="GO:0005737">
    <property type="term" value="C:cytoplasm"/>
    <property type="evidence" value="ECO:0007669"/>
    <property type="project" value="UniProtKB-SubCell"/>
</dbReference>
<dbReference type="PIRSF" id="PIRSF006171">
    <property type="entry name" value="RR_citrat_malat"/>
    <property type="match status" value="1"/>
</dbReference>